<feature type="transmembrane region" description="Helical" evidence="1">
    <location>
        <begin position="47"/>
        <end position="70"/>
    </location>
</feature>
<evidence type="ECO:0000256" key="1">
    <source>
        <dbReference type="SAM" id="Phobius"/>
    </source>
</evidence>
<accession>A0A5C4Y4B4</accession>
<dbReference type="AlphaFoldDB" id="A0A5C4Y4B4"/>
<evidence type="ECO:0000313" key="2">
    <source>
        <dbReference type="EMBL" id="MBB6017064.1"/>
    </source>
</evidence>
<keyword evidence="5" id="KW-1185">Reference proteome</keyword>
<dbReference type="Proteomes" id="UP000313988">
    <property type="component" value="Unassembled WGS sequence"/>
</dbReference>
<keyword evidence="1" id="KW-1133">Transmembrane helix</keyword>
<gene>
    <name evidence="3" type="ORF">FHR04_12440</name>
    <name evidence="2" type="ORF">HNQ04_002326</name>
</gene>
<evidence type="ECO:0000313" key="5">
    <source>
        <dbReference type="Proteomes" id="UP000629870"/>
    </source>
</evidence>
<comment type="caution">
    <text evidence="3">The sequence shown here is derived from an EMBL/GenBank/DDBJ whole genome shotgun (WGS) entry which is preliminary data.</text>
</comment>
<evidence type="ECO:0000313" key="3">
    <source>
        <dbReference type="EMBL" id="TNM70702.1"/>
    </source>
</evidence>
<reference evidence="2 5" key="2">
    <citation type="submission" date="2020-08" db="EMBL/GenBank/DDBJ databases">
        <title>Genomic Encyclopedia of Type Strains, Phase IV (KMG-IV): sequencing the most valuable type-strain genomes for metagenomic binning, comparative biology and taxonomic classification.</title>
        <authorList>
            <person name="Goeker M."/>
        </authorList>
    </citation>
    <scope>NUCLEOTIDE SEQUENCE [LARGE SCALE GENOMIC DNA]</scope>
    <source>
        <strain evidence="2 5">DSM 12027</strain>
    </source>
</reference>
<name>A0A5C4Y4B4_9DEIO</name>
<proteinExistence type="predicted"/>
<keyword evidence="1" id="KW-0812">Transmembrane</keyword>
<feature type="transmembrane region" description="Helical" evidence="1">
    <location>
        <begin position="82"/>
        <end position="102"/>
    </location>
</feature>
<feature type="transmembrane region" description="Helical" evidence="1">
    <location>
        <begin position="137"/>
        <end position="158"/>
    </location>
</feature>
<dbReference type="EMBL" id="JACHEW010000011">
    <property type="protein sequence ID" value="MBB6017064.1"/>
    <property type="molecule type" value="Genomic_DNA"/>
</dbReference>
<sequence length="230" mass="25463">MANSFKRLWGLNMPRSQAVSDPIAWRALAVKAKESQLTEMRDLATKWASSLTLLTTVLAIGGLTISPEALSMTLPVWHNLGIWILALIIVFFAAASFFAIWASQGHPIQTTDDPNEYAAFYNRVVSATVARLAVSRWLSFISLLLILIFGWIVLFTPIDISFNKWNAKPLTEEEAETPRFSVVRTADGPVYCGVLSYQKDGQAVLTPISETAEPIVLTKVTDIQETSKCE</sequence>
<evidence type="ECO:0000313" key="4">
    <source>
        <dbReference type="Proteomes" id="UP000313988"/>
    </source>
</evidence>
<dbReference type="Proteomes" id="UP000629870">
    <property type="component" value="Unassembled WGS sequence"/>
</dbReference>
<organism evidence="3 4">
    <name type="scientific">Deinococcus radiopugnans ATCC 19172</name>
    <dbReference type="NCBI Taxonomy" id="585398"/>
    <lineage>
        <taxon>Bacteria</taxon>
        <taxon>Thermotogati</taxon>
        <taxon>Deinococcota</taxon>
        <taxon>Deinococci</taxon>
        <taxon>Deinococcales</taxon>
        <taxon>Deinococcaceae</taxon>
        <taxon>Deinococcus</taxon>
    </lineage>
</organism>
<keyword evidence="1" id="KW-0472">Membrane</keyword>
<dbReference type="EMBL" id="VDMO01000012">
    <property type="protein sequence ID" value="TNM70702.1"/>
    <property type="molecule type" value="Genomic_DNA"/>
</dbReference>
<dbReference type="RefSeq" id="WP_139403729.1">
    <property type="nucleotide sequence ID" value="NZ_JACHEW010000011.1"/>
</dbReference>
<reference evidence="3 4" key="1">
    <citation type="submission" date="2019-06" db="EMBL/GenBank/DDBJ databases">
        <title>Genome sequence of Deinococcus radiopugnans ATCC 19172.</title>
        <authorList>
            <person name="Maclea K.S."/>
            <person name="Maynard C.R."/>
        </authorList>
    </citation>
    <scope>NUCLEOTIDE SEQUENCE [LARGE SCALE GENOMIC DNA]</scope>
    <source>
        <strain evidence="3 4">ATCC 19172</strain>
    </source>
</reference>
<protein>
    <submittedName>
        <fullName evidence="3">Uncharacterized protein</fullName>
    </submittedName>
</protein>